<sequence>MATVTSQRGNTSRNKTQTQHGTALPSVNTKNGSSIVPHKKYHKCNCYGHHEGLPDYKLLAMPRTNNYYAAVGGCPCIPRVPAHPGSWRCKEGTMRSSTYRCGTGCINRNPPPSGSGCCQHTGHEYGWRPGPHTVPPKNTAATGKCDTFGNMAFKSTAGYLNDNVSELSSVSPQKLEDLEALILEEHEARLRAEQDLAELKDIEAAGTQDQYKSVKKLQVDVSEDDLNELLQDVKLVVDRPLNQTNIDCLRRLLVRQEEQQRLREYNASKGKK</sequence>
<dbReference type="Proteomes" id="UP000015354">
    <property type="component" value="Unassembled WGS sequence"/>
</dbReference>
<dbReference type="EMBL" id="ATMH01000681">
    <property type="protein sequence ID" value="EPY36247.1"/>
    <property type="molecule type" value="Genomic_DNA"/>
</dbReference>
<comment type="caution">
    <text evidence="2">The sequence shown here is derived from an EMBL/GenBank/DDBJ whole genome shotgun (WGS) entry which is preliminary data.</text>
</comment>
<protein>
    <submittedName>
        <fullName evidence="2">Uncharacterized protein</fullName>
    </submittedName>
</protein>
<proteinExistence type="predicted"/>
<reference evidence="2 3" key="1">
    <citation type="journal article" date="2013" name="PLoS ONE">
        <title>Predicting the Proteins of Angomonas deanei, Strigomonas culicis and Their Respective Endosymbionts Reveals New Aspects of the Trypanosomatidae Family.</title>
        <authorList>
            <person name="Motta M.C."/>
            <person name="Martins A.C."/>
            <person name="de Souza S.S."/>
            <person name="Catta-Preta C.M."/>
            <person name="Silva R."/>
            <person name="Klein C.C."/>
            <person name="de Almeida L.G."/>
            <person name="de Lima Cunha O."/>
            <person name="Ciapina L.P."/>
            <person name="Brocchi M."/>
            <person name="Colabardini A.C."/>
            <person name="de Araujo Lima B."/>
            <person name="Machado C.R."/>
            <person name="de Almeida Soares C.M."/>
            <person name="Probst C.M."/>
            <person name="de Menezes C.B."/>
            <person name="Thompson C.E."/>
            <person name="Bartholomeu D.C."/>
            <person name="Gradia D.F."/>
            <person name="Pavoni D.P."/>
            <person name="Grisard E.C."/>
            <person name="Fantinatti-Garboggini F."/>
            <person name="Marchini F.K."/>
            <person name="Rodrigues-Luiz G.F."/>
            <person name="Wagner G."/>
            <person name="Goldman G.H."/>
            <person name="Fietto J.L."/>
            <person name="Elias M.C."/>
            <person name="Goldman M.H."/>
            <person name="Sagot M.F."/>
            <person name="Pereira M."/>
            <person name="Stoco P.H."/>
            <person name="de Mendonca-Neto R.P."/>
            <person name="Teixeira S.M."/>
            <person name="Maciel T.E."/>
            <person name="de Oliveira Mendes T.A."/>
            <person name="Urmenyi T.P."/>
            <person name="de Souza W."/>
            <person name="Schenkman S."/>
            <person name="de Vasconcelos A.T."/>
        </authorList>
    </citation>
    <scope>NUCLEOTIDE SEQUENCE [LARGE SCALE GENOMIC DNA]</scope>
</reference>
<evidence type="ECO:0000313" key="3">
    <source>
        <dbReference type="Proteomes" id="UP000015354"/>
    </source>
</evidence>
<feature type="region of interest" description="Disordered" evidence="1">
    <location>
        <begin position="1"/>
        <end position="33"/>
    </location>
</feature>
<dbReference type="AlphaFoldDB" id="S9UZH1"/>
<dbReference type="OrthoDB" id="238331at2759"/>
<accession>S9UZH1</accession>
<evidence type="ECO:0000313" key="2">
    <source>
        <dbReference type="EMBL" id="EPY36247.1"/>
    </source>
</evidence>
<evidence type="ECO:0000256" key="1">
    <source>
        <dbReference type="SAM" id="MobiDB-lite"/>
    </source>
</evidence>
<name>S9UZH1_9TRYP</name>
<gene>
    <name evidence="2" type="ORF">STCU_00681</name>
</gene>
<organism evidence="2 3">
    <name type="scientific">Strigomonas culicis</name>
    <dbReference type="NCBI Taxonomy" id="28005"/>
    <lineage>
        <taxon>Eukaryota</taxon>
        <taxon>Discoba</taxon>
        <taxon>Euglenozoa</taxon>
        <taxon>Kinetoplastea</taxon>
        <taxon>Metakinetoplastina</taxon>
        <taxon>Trypanosomatida</taxon>
        <taxon>Trypanosomatidae</taxon>
        <taxon>Strigomonadinae</taxon>
        <taxon>Strigomonas</taxon>
    </lineage>
</organism>
<keyword evidence="3" id="KW-1185">Reference proteome</keyword>